<dbReference type="CDD" id="cd16444">
    <property type="entry name" value="LipB"/>
    <property type="match status" value="1"/>
</dbReference>
<dbReference type="InterPro" id="IPR000544">
    <property type="entry name" value="Octanoyltransferase"/>
</dbReference>
<protein>
    <recommendedName>
        <fullName evidence="6 7">Octanoyltransferase</fullName>
        <ecNumber evidence="6 7">2.3.1.181</ecNumber>
    </recommendedName>
    <alternativeName>
        <fullName evidence="6">Lipoate-protein ligase B</fullName>
    </alternativeName>
    <alternativeName>
        <fullName evidence="6">Lipoyl/octanoyl transferase</fullName>
    </alternativeName>
    <alternativeName>
        <fullName evidence="6">Octanoyl-[acyl-carrier-protein]-protein N-octanoyltransferase</fullName>
    </alternativeName>
</protein>
<dbReference type="HAMAP" id="MF_00013">
    <property type="entry name" value="LipB"/>
    <property type="match status" value="1"/>
</dbReference>
<dbReference type="Pfam" id="PF21948">
    <property type="entry name" value="LplA-B_cat"/>
    <property type="match status" value="1"/>
</dbReference>
<dbReference type="GO" id="GO:0009249">
    <property type="term" value="P:protein lipoylation"/>
    <property type="evidence" value="ECO:0007669"/>
    <property type="project" value="InterPro"/>
</dbReference>
<comment type="function">
    <text evidence="5 6 7">Catalyzes the transfer of endogenously produced octanoic acid from octanoyl-acyl-carrier-protein onto the lipoyl domains of lipoate-dependent enzymes. Lipoyl-ACP can also act as a substrate although octanoyl-ACP is likely to be the physiological substrate.</text>
</comment>
<dbReference type="NCBIfam" id="NF010922">
    <property type="entry name" value="PRK14342.1"/>
    <property type="match status" value="1"/>
</dbReference>
<proteinExistence type="inferred from homology"/>
<dbReference type="Gene3D" id="3.30.930.10">
    <property type="entry name" value="Bira Bifunctional Protein, Domain 2"/>
    <property type="match status" value="1"/>
</dbReference>
<dbReference type="GO" id="GO:0033819">
    <property type="term" value="F:lipoyl(octanoyl) transferase activity"/>
    <property type="evidence" value="ECO:0007669"/>
    <property type="project" value="UniProtKB-EC"/>
</dbReference>
<feature type="binding site" evidence="6 9">
    <location>
        <begin position="137"/>
        <end position="139"/>
    </location>
    <ligand>
        <name>substrate</name>
    </ligand>
</feature>
<dbReference type="EC" id="2.3.1.181" evidence="6 7"/>
<evidence type="ECO:0000256" key="5">
    <source>
        <dbReference type="ARBA" id="ARBA00024732"/>
    </source>
</evidence>
<dbReference type="AlphaFoldDB" id="A0A831RWJ4"/>
<comment type="caution">
    <text evidence="12">The sequence shown here is derived from an EMBL/GenBank/DDBJ whole genome shotgun (WGS) entry which is preliminary data.</text>
</comment>
<evidence type="ECO:0000256" key="1">
    <source>
        <dbReference type="ARBA" id="ARBA00004821"/>
    </source>
</evidence>
<evidence type="ECO:0000256" key="2">
    <source>
        <dbReference type="ARBA" id="ARBA00022490"/>
    </source>
</evidence>
<evidence type="ECO:0000256" key="7">
    <source>
        <dbReference type="PIRNR" id="PIRNR016262"/>
    </source>
</evidence>
<accession>A0A831RWJ4</accession>
<dbReference type="InterPro" id="IPR004143">
    <property type="entry name" value="BPL_LPL_catalytic"/>
</dbReference>
<comment type="subcellular location">
    <subcellularLocation>
        <location evidence="6">Cytoplasm</location>
    </subcellularLocation>
</comment>
<comment type="catalytic activity">
    <reaction evidence="6 7">
        <text>octanoyl-[ACP] + L-lysyl-[protein] = N(6)-octanoyl-L-lysyl-[protein] + holo-[ACP] + H(+)</text>
        <dbReference type="Rhea" id="RHEA:17665"/>
        <dbReference type="Rhea" id="RHEA-COMP:9636"/>
        <dbReference type="Rhea" id="RHEA-COMP:9685"/>
        <dbReference type="Rhea" id="RHEA-COMP:9752"/>
        <dbReference type="Rhea" id="RHEA-COMP:9928"/>
        <dbReference type="ChEBI" id="CHEBI:15378"/>
        <dbReference type="ChEBI" id="CHEBI:29969"/>
        <dbReference type="ChEBI" id="CHEBI:64479"/>
        <dbReference type="ChEBI" id="CHEBI:78463"/>
        <dbReference type="ChEBI" id="CHEBI:78809"/>
        <dbReference type="EC" id="2.3.1.181"/>
    </reaction>
</comment>
<organism evidence="12">
    <name type="scientific">Thiolapillus brandeum</name>
    <dbReference type="NCBI Taxonomy" id="1076588"/>
    <lineage>
        <taxon>Bacteria</taxon>
        <taxon>Pseudomonadati</taxon>
        <taxon>Pseudomonadota</taxon>
        <taxon>Gammaproteobacteria</taxon>
        <taxon>Chromatiales</taxon>
        <taxon>Sedimenticolaceae</taxon>
        <taxon>Thiolapillus</taxon>
    </lineage>
</organism>
<dbReference type="FunFam" id="3.30.930.10:FF:000020">
    <property type="entry name" value="Octanoyltransferase"/>
    <property type="match status" value="1"/>
</dbReference>
<comment type="pathway">
    <text evidence="1 6 7">Protein modification; protein lipoylation via endogenous pathway; protein N(6)-(lipoyl)lysine from octanoyl-[acyl-carrier-protein]: step 1/2.</text>
</comment>
<dbReference type="PROSITE" id="PS51733">
    <property type="entry name" value="BPL_LPL_CATALYTIC"/>
    <property type="match status" value="1"/>
</dbReference>
<dbReference type="PANTHER" id="PTHR10993:SF7">
    <property type="entry name" value="LIPOYLTRANSFERASE 2, MITOCHONDRIAL-RELATED"/>
    <property type="match status" value="1"/>
</dbReference>
<dbReference type="EMBL" id="DRLF01000195">
    <property type="protein sequence ID" value="HEC06284.1"/>
    <property type="molecule type" value="Genomic_DNA"/>
</dbReference>
<dbReference type="Proteomes" id="UP000886339">
    <property type="component" value="Unassembled WGS sequence"/>
</dbReference>
<name>A0A831RWJ4_9GAMM</name>
<comment type="miscellaneous">
    <text evidence="6">In the reaction, the free carboxyl group of octanoic acid is attached via an amide linkage to the epsilon-amino group of a specific lysine residue of lipoyl domains of lipoate-dependent enzymes.</text>
</comment>
<dbReference type="PIRSF" id="PIRSF016262">
    <property type="entry name" value="LPLase"/>
    <property type="match status" value="1"/>
</dbReference>
<sequence>MRHAVIVRDLGQVDYIQTWQAMRDFTDGRGPDTPSEIWLMEHPPVFTQGQAGKAEHVLHPGDIPVVQSDRGGQVTYHGPGQLIAYLLLDLKALNRGIRSLVTAMENAVIHLLADRGIEAVARPDAPGVYVAEKKIAALGLRLRRGYTYHGLALNLDMDLEPFQRINPCGHAGQEVTRLKDLGVDMDRRQAGRELIGGLCRELNLEPRWTEYD</sequence>
<keyword evidence="2 6" id="KW-0963">Cytoplasm</keyword>
<dbReference type="InterPro" id="IPR045864">
    <property type="entry name" value="aa-tRNA-synth_II/BPL/LPL"/>
</dbReference>
<feature type="binding site" evidence="6 9">
    <location>
        <begin position="150"/>
        <end position="152"/>
    </location>
    <ligand>
        <name>substrate</name>
    </ligand>
</feature>
<keyword evidence="4 6" id="KW-0012">Acyltransferase</keyword>
<dbReference type="GO" id="GO:0005737">
    <property type="term" value="C:cytoplasm"/>
    <property type="evidence" value="ECO:0007669"/>
    <property type="project" value="UniProtKB-SubCell"/>
</dbReference>
<feature type="site" description="Lowers pKa of active site Cys" evidence="6 10">
    <location>
        <position position="134"/>
    </location>
</feature>
<feature type="domain" description="BPL/LPL catalytic" evidence="11">
    <location>
        <begin position="31"/>
        <end position="206"/>
    </location>
</feature>
<dbReference type="NCBIfam" id="TIGR00214">
    <property type="entry name" value="lipB"/>
    <property type="match status" value="1"/>
</dbReference>
<reference evidence="12" key="1">
    <citation type="journal article" date="2020" name="mSystems">
        <title>Genome- and Community-Level Interaction Insights into Carbon Utilization and Element Cycling Functions of Hydrothermarchaeota in Hydrothermal Sediment.</title>
        <authorList>
            <person name="Zhou Z."/>
            <person name="Liu Y."/>
            <person name="Xu W."/>
            <person name="Pan J."/>
            <person name="Luo Z.H."/>
            <person name="Li M."/>
        </authorList>
    </citation>
    <scope>NUCLEOTIDE SEQUENCE [LARGE SCALE GENOMIC DNA]</scope>
    <source>
        <strain evidence="12">HyVt-458</strain>
    </source>
</reference>
<evidence type="ECO:0000256" key="3">
    <source>
        <dbReference type="ARBA" id="ARBA00022679"/>
    </source>
</evidence>
<dbReference type="UniPathway" id="UPA00538">
    <property type="reaction ID" value="UER00592"/>
</dbReference>
<keyword evidence="3 6" id="KW-0808">Transferase</keyword>
<feature type="binding site" evidence="6 9">
    <location>
        <begin position="70"/>
        <end position="77"/>
    </location>
    <ligand>
        <name>substrate</name>
    </ligand>
</feature>
<evidence type="ECO:0000256" key="9">
    <source>
        <dbReference type="PIRSR" id="PIRSR016262-2"/>
    </source>
</evidence>
<dbReference type="InterPro" id="IPR020605">
    <property type="entry name" value="Octanoyltransferase_CS"/>
</dbReference>
<evidence type="ECO:0000256" key="10">
    <source>
        <dbReference type="PIRSR" id="PIRSR016262-3"/>
    </source>
</evidence>
<feature type="active site" description="Acyl-thioester intermediate" evidence="6 8">
    <location>
        <position position="168"/>
    </location>
</feature>
<dbReference type="PROSITE" id="PS01313">
    <property type="entry name" value="LIPB"/>
    <property type="match status" value="1"/>
</dbReference>
<evidence type="ECO:0000256" key="4">
    <source>
        <dbReference type="ARBA" id="ARBA00023315"/>
    </source>
</evidence>
<dbReference type="SUPFAM" id="SSF55681">
    <property type="entry name" value="Class II aaRS and biotin synthetases"/>
    <property type="match status" value="1"/>
</dbReference>
<evidence type="ECO:0000259" key="11">
    <source>
        <dbReference type="PROSITE" id="PS51733"/>
    </source>
</evidence>
<evidence type="ECO:0000256" key="6">
    <source>
        <dbReference type="HAMAP-Rule" id="MF_00013"/>
    </source>
</evidence>
<dbReference type="PANTHER" id="PTHR10993">
    <property type="entry name" value="OCTANOYLTRANSFERASE"/>
    <property type="match status" value="1"/>
</dbReference>
<comment type="similarity">
    <text evidence="6 7">Belongs to the LipB family.</text>
</comment>
<evidence type="ECO:0000256" key="8">
    <source>
        <dbReference type="PIRSR" id="PIRSR016262-1"/>
    </source>
</evidence>
<evidence type="ECO:0000313" key="12">
    <source>
        <dbReference type="EMBL" id="HEC06284.1"/>
    </source>
</evidence>
<gene>
    <name evidence="6 12" type="primary">lipB</name>
    <name evidence="12" type="ORF">ENJ12_05505</name>
</gene>